<sequence length="172" mass="19888">MIIKGQRFDLLNRKQVVDLEVEKPENIPEGTLQIMVIPFESSNKVPKNWTPTDTIAGISITKLAVDRFRIIVDMAAIPCFIHTLTTIIHAEKTGMMRVNIQNVGNIFFRVNNALFDLKEYTNGRAIVAFSIYRRDLTWRFRAIGETYQNGLEDIYQQYDIPVHLAPHQRKNI</sequence>
<organism evidence="2 4">
    <name type="scientific">Commensalibacter communis</name>
    <dbReference type="NCBI Taxonomy" id="2972786"/>
    <lineage>
        <taxon>Bacteria</taxon>
        <taxon>Pseudomonadati</taxon>
        <taxon>Pseudomonadota</taxon>
        <taxon>Alphaproteobacteria</taxon>
        <taxon>Acetobacterales</taxon>
        <taxon>Acetobacteraceae</taxon>
    </lineage>
</organism>
<evidence type="ECO:0000259" key="1">
    <source>
        <dbReference type="Pfam" id="PF02342"/>
    </source>
</evidence>
<dbReference type="EMBL" id="CAMXCS010000002">
    <property type="protein sequence ID" value="CAI3942161.1"/>
    <property type="molecule type" value="Genomic_DNA"/>
</dbReference>
<dbReference type="Pfam" id="PF02342">
    <property type="entry name" value="TerD"/>
    <property type="match status" value="1"/>
</dbReference>
<evidence type="ECO:0000313" key="3">
    <source>
        <dbReference type="EMBL" id="CAI3942161.1"/>
    </source>
</evidence>
<evidence type="ECO:0000313" key="4">
    <source>
        <dbReference type="Proteomes" id="UP001154255"/>
    </source>
</evidence>
<proteinExistence type="predicted"/>
<protein>
    <recommendedName>
        <fullName evidence="1">TerD domain-containing protein</fullName>
    </recommendedName>
</protein>
<accession>A0A9W4XHV6</accession>
<dbReference type="Proteomes" id="UP001154255">
    <property type="component" value="Unassembled WGS sequence"/>
</dbReference>
<evidence type="ECO:0000313" key="2">
    <source>
        <dbReference type="EMBL" id="CAI3941308.1"/>
    </source>
</evidence>
<keyword evidence="5" id="KW-1185">Reference proteome</keyword>
<feature type="domain" description="TerD" evidence="1">
    <location>
        <begin position="66"/>
        <end position="158"/>
    </location>
</feature>
<reference evidence="2" key="1">
    <citation type="submission" date="2022-10" db="EMBL/GenBank/DDBJ databases">
        <authorList>
            <person name="Botero Cardona J."/>
        </authorList>
    </citation>
    <scope>NUCLEOTIDE SEQUENCE</scope>
    <source>
        <strain evidence="2">LMG 31819</strain>
        <strain evidence="3">R-53529</strain>
    </source>
</reference>
<name>A0A9W4XHV6_9PROT</name>
<evidence type="ECO:0000313" key="5">
    <source>
        <dbReference type="Proteomes" id="UP001154259"/>
    </source>
</evidence>
<dbReference type="InterPro" id="IPR003325">
    <property type="entry name" value="TerD"/>
</dbReference>
<dbReference type="AlphaFoldDB" id="A0A9W4XHV6"/>
<dbReference type="EMBL" id="CAMXCM010000002">
    <property type="protein sequence ID" value="CAI3941308.1"/>
    <property type="molecule type" value="Genomic_DNA"/>
</dbReference>
<comment type="caution">
    <text evidence="2">The sequence shown here is derived from an EMBL/GenBank/DDBJ whole genome shotgun (WGS) entry which is preliminary data.</text>
</comment>
<dbReference type="RefSeq" id="WP_271789621.1">
    <property type="nucleotide sequence ID" value="NZ_CAMXCM010000002.1"/>
</dbReference>
<dbReference type="Gene3D" id="2.60.60.30">
    <property type="entry name" value="sav2460 like domains"/>
    <property type="match status" value="1"/>
</dbReference>
<gene>
    <name evidence="3" type="ORF">R53529_LOCUS1183</name>
    <name evidence="2" type="ORF">R53530_LOCUS1251</name>
</gene>
<dbReference type="Proteomes" id="UP001154259">
    <property type="component" value="Unassembled WGS sequence"/>
</dbReference>